<evidence type="ECO:0000313" key="1">
    <source>
        <dbReference type="EMBL" id="KKK61801.1"/>
    </source>
</evidence>
<accession>A0A0F8ZPG5</accession>
<proteinExistence type="predicted"/>
<dbReference type="AlphaFoldDB" id="A0A0F8ZPG5"/>
<dbReference type="EMBL" id="LAZR01062303">
    <property type="protein sequence ID" value="KKK61801.1"/>
    <property type="molecule type" value="Genomic_DNA"/>
</dbReference>
<organism evidence="1">
    <name type="scientific">marine sediment metagenome</name>
    <dbReference type="NCBI Taxonomy" id="412755"/>
    <lineage>
        <taxon>unclassified sequences</taxon>
        <taxon>metagenomes</taxon>
        <taxon>ecological metagenomes</taxon>
    </lineage>
</organism>
<comment type="caution">
    <text evidence="1">The sequence shown here is derived from an EMBL/GenBank/DDBJ whole genome shotgun (WGS) entry which is preliminary data.</text>
</comment>
<protein>
    <submittedName>
        <fullName evidence="1">Uncharacterized protein</fullName>
    </submittedName>
</protein>
<sequence length="37" mass="4598">EKYFEYLELNFNIKKKKYLEDIINKEINSRNDDLGIF</sequence>
<name>A0A0F8ZPG5_9ZZZZ</name>
<reference evidence="1" key="1">
    <citation type="journal article" date="2015" name="Nature">
        <title>Complex archaea that bridge the gap between prokaryotes and eukaryotes.</title>
        <authorList>
            <person name="Spang A."/>
            <person name="Saw J.H."/>
            <person name="Jorgensen S.L."/>
            <person name="Zaremba-Niedzwiedzka K."/>
            <person name="Martijn J."/>
            <person name="Lind A.E."/>
            <person name="van Eijk R."/>
            <person name="Schleper C."/>
            <person name="Guy L."/>
            <person name="Ettema T.J."/>
        </authorList>
    </citation>
    <scope>NUCLEOTIDE SEQUENCE</scope>
</reference>
<feature type="non-terminal residue" evidence="1">
    <location>
        <position position="1"/>
    </location>
</feature>
<gene>
    <name evidence="1" type="ORF">LCGC14_3010680</name>
</gene>